<feature type="region of interest" description="Disordered" evidence="1">
    <location>
        <begin position="1"/>
        <end position="179"/>
    </location>
</feature>
<protein>
    <submittedName>
        <fullName evidence="2">Uncharacterized protein</fullName>
    </submittedName>
</protein>
<feature type="non-terminal residue" evidence="2">
    <location>
        <position position="206"/>
    </location>
</feature>
<sequence>PAWAVGPESPQRGSIAPNSNPNNTNDNDRGSACSNTNTHSRSNEPGRGAYGKAPPKPPPSRPSHAAPNTRGAYYGHTQASTATSQANTTIHTRASDSPHSVGHDPESRTRTPPTSHNHGSAGSGLGVDDSPFEMSYINDSRRRGSDDAYSRPYDNSMKHTTMYDSPQETSTDGWSEWGDTMKKKGETLKAAVTSKMASNGRTYAQD</sequence>
<gene>
    <name evidence="2" type="ORF">SARC_15848</name>
</gene>
<dbReference type="GeneID" id="25916352"/>
<reference evidence="2 3" key="1">
    <citation type="submission" date="2011-02" db="EMBL/GenBank/DDBJ databases">
        <title>The Genome Sequence of Sphaeroforma arctica JP610.</title>
        <authorList>
            <consortium name="The Broad Institute Genome Sequencing Platform"/>
            <person name="Russ C."/>
            <person name="Cuomo C."/>
            <person name="Young S.K."/>
            <person name="Zeng Q."/>
            <person name="Gargeya S."/>
            <person name="Alvarado L."/>
            <person name="Berlin A."/>
            <person name="Chapman S.B."/>
            <person name="Chen Z."/>
            <person name="Freedman E."/>
            <person name="Gellesch M."/>
            <person name="Goldberg J."/>
            <person name="Griggs A."/>
            <person name="Gujja S."/>
            <person name="Heilman E."/>
            <person name="Heiman D."/>
            <person name="Howarth C."/>
            <person name="Mehta T."/>
            <person name="Neiman D."/>
            <person name="Pearson M."/>
            <person name="Roberts A."/>
            <person name="Saif S."/>
            <person name="Shea T."/>
            <person name="Shenoy N."/>
            <person name="Sisk P."/>
            <person name="Stolte C."/>
            <person name="Sykes S."/>
            <person name="White J."/>
            <person name="Yandava C."/>
            <person name="Burger G."/>
            <person name="Gray M.W."/>
            <person name="Holland P.W.H."/>
            <person name="King N."/>
            <person name="Lang F.B.F."/>
            <person name="Roger A.J."/>
            <person name="Ruiz-Trillo I."/>
            <person name="Haas B."/>
            <person name="Nusbaum C."/>
            <person name="Birren B."/>
        </authorList>
    </citation>
    <scope>NUCLEOTIDE SEQUENCE [LARGE SCALE GENOMIC DNA]</scope>
    <source>
        <strain evidence="2 3">JP610</strain>
    </source>
</reference>
<keyword evidence="3" id="KW-1185">Reference proteome</keyword>
<name>A0A0L0F4L4_9EUKA</name>
<feature type="compositionally biased region" description="Basic and acidic residues" evidence="1">
    <location>
        <begin position="93"/>
        <end position="109"/>
    </location>
</feature>
<feature type="compositionally biased region" description="Basic and acidic residues" evidence="1">
    <location>
        <begin position="139"/>
        <end position="149"/>
    </location>
</feature>
<dbReference type="AlphaFoldDB" id="A0A0L0F4L4"/>
<evidence type="ECO:0000313" key="3">
    <source>
        <dbReference type="Proteomes" id="UP000054560"/>
    </source>
</evidence>
<evidence type="ECO:0000313" key="2">
    <source>
        <dbReference type="EMBL" id="KNC71612.1"/>
    </source>
</evidence>
<feature type="compositionally biased region" description="Low complexity" evidence="1">
    <location>
        <begin position="77"/>
        <end position="89"/>
    </location>
</feature>
<evidence type="ECO:0000256" key="1">
    <source>
        <dbReference type="SAM" id="MobiDB-lite"/>
    </source>
</evidence>
<feature type="compositionally biased region" description="Polar residues" evidence="1">
    <location>
        <begin position="158"/>
        <end position="173"/>
    </location>
</feature>
<feature type="compositionally biased region" description="Polar residues" evidence="1">
    <location>
        <begin position="110"/>
        <end position="120"/>
    </location>
</feature>
<dbReference type="Proteomes" id="UP000054560">
    <property type="component" value="Unassembled WGS sequence"/>
</dbReference>
<dbReference type="EMBL" id="KQ248459">
    <property type="protein sequence ID" value="KNC71612.1"/>
    <property type="molecule type" value="Genomic_DNA"/>
</dbReference>
<accession>A0A0L0F4L4</accession>
<proteinExistence type="predicted"/>
<dbReference type="RefSeq" id="XP_014145514.1">
    <property type="nucleotide sequence ID" value="XM_014290039.1"/>
</dbReference>
<organism evidence="2 3">
    <name type="scientific">Sphaeroforma arctica JP610</name>
    <dbReference type="NCBI Taxonomy" id="667725"/>
    <lineage>
        <taxon>Eukaryota</taxon>
        <taxon>Ichthyosporea</taxon>
        <taxon>Ichthyophonida</taxon>
        <taxon>Sphaeroforma</taxon>
    </lineage>
</organism>
<feature type="non-terminal residue" evidence="2">
    <location>
        <position position="1"/>
    </location>
</feature>